<evidence type="ECO:0000313" key="1">
    <source>
        <dbReference type="EMBL" id="SFF72522.1"/>
    </source>
</evidence>
<sequence>MEQKLLFSLLAIALTFIGVSPYIRGVLKILLNPISSPG</sequence>
<organism evidence="1 2">
    <name type="scientific">Halobacillus alkaliphilus</name>
    <dbReference type="NCBI Taxonomy" id="396056"/>
    <lineage>
        <taxon>Bacteria</taxon>
        <taxon>Bacillati</taxon>
        <taxon>Bacillota</taxon>
        <taxon>Bacilli</taxon>
        <taxon>Bacillales</taxon>
        <taxon>Bacillaceae</taxon>
        <taxon>Halobacillus</taxon>
    </lineage>
</organism>
<evidence type="ECO:0000313" key="2">
    <source>
        <dbReference type="Proteomes" id="UP000198897"/>
    </source>
</evidence>
<accession>A0A1I2KZM8</accession>
<protein>
    <submittedName>
        <fullName evidence="1">Uncharacterized protein</fullName>
    </submittedName>
</protein>
<keyword evidence="2" id="KW-1185">Reference proteome</keyword>
<gene>
    <name evidence="1" type="ORF">SAMN05216353_1078</name>
</gene>
<dbReference type="Proteomes" id="UP000198897">
    <property type="component" value="Unassembled WGS sequence"/>
</dbReference>
<dbReference type="AlphaFoldDB" id="A0A1I2KZM8"/>
<reference evidence="2" key="1">
    <citation type="submission" date="2016-10" db="EMBL/GenBank/DDBJ databases">
        <authorList>
            <person name="Varghese N."/>
            <person name="Submissions S."/>
        </authorList>
    </citation>
    <scope>NUCLEOTIDE SEQUENCE [LARGE SCALE GENOMIC DNA]</scope>
    <source>
        <strain evidence="2">FP5</strain>
    </source>
</reference>
<name>A0A1I2KZM8_9BACI</name>
<dbReference type="EMBL" id="FOOG01000007">
    <property type="protein sequence ID" value="SFF72522.1"/>
    <property type="molecule type" value="Genomic_DNA"/>
</dbReference>
<proteinExistence type="predicted"/>